<proteinExistence type="predicted"/>
<feature type="signal peptide" evidence="1">
    <location>
        <begin position="1"/>
        <end position="18"/>
    </location>
</feature>
<evidence type="ECO:0000313" key="2">
    <source>
        <dbReference type="EMBL" id="OMJ85804.1"/>
    </source>
</evidence>
<reference evidence="2 3" key="1">
    <citation type="submission" date="2016-11" db="EMBL/GenBank/DDBJ databases">
        <title>The macronuclear genome of Stentor coeruleus: a giant cell with tiny introns.</title>
        <authorList>
            <person name="Slabodnick M."/>
            <person name="Ruby J.G."/>
            <person name="Reiff S.B."/>
            <person name="Swart E.C."/>
            <person name="Gosai S."/>
            <person name="Prabakaran S."/>
            <person name="Witkowska E."/>
            <person name="Larue G.E."/>
            <person name="Fisher S."/>
            <person name="Freeman R.M."/>
            <person name="Gunawardena J."/>
            <person name="Chu W."/>
            <person name="Stover N.A."/>
            <person name="Gregory B.D."/>
            <person name="Nowacki M."/>
            <person name="Derisi J."/>
            <person name="Roy S.W."/>
            <person name="Marshall W.F."/>
            <person name="Sood P."/>
        </authorList>
    </citation>
    <scope>NUCLEOTIDE SEQUENCE [LARGE SCALE GENOMIC DNA]</scope>
    <source>
        <strain evidence="2">WM001</strain>
    </source>
</reference>
<gene>
    <name evidence="2" type="ORF">SteCoe_12797</name>
</gene>
<name>A0A1R2C9W7_9CILI</name>
<comment type="caution">
    <text evidence="2">The sequence shown here is derived from an EMBL/GenBank/DDBJ whole genome shotgun (WGS) entry which is preliminary data.</text>
</comment>
<feature type="chain" id="PRO_5010210869" evidence="1">
    <location>
        <begin position="19"/>
        <end position="134"/>
    </location>
</feature>
<dbReference type="AlphaFoldDB" id="A0A1R2C9W7"/>
<protein>
    <submittedName>
        <fullName evidence="2">Uncharacterized protein</fullName>
    </submittedName>
</protein>
<sequence>MKLPFLIALLVCVYSESALEATIGESCEKNPNYVINSFVVTPWPLIRTQQYNIFISGVFIEKEYVKQLYFATRFKRGFWHYTYQSVYVEYEKGSQANFTISIQAPSEKGPYTDQVSLHRHDFSKIACWQYDYDL</sequence>
<evidence type="ECO:0000256" key="1">
    <source>
        <dbReference type="SAM" id="SignalP"/>
    </source>
</evidence>
<organism evidence="2 3">
    <name type="scientific">Stentor coeruleus</name>
    <dbReference type="NCBI Taxonomy" id="5963"/>
    <lineage>
        <taxon>Eukaryota</taxon>
        <taxon>Sar</taxon>
        <taxon>Alveolata</taxon>
        <taxon>Ciliophora</taxon>
        <taxon>Postciliodesmatophora</taxon>
        <taxon>Heterotrichea</taxon>
        <taxon>Heterotrichida</taxon>
        <taxon>Stentoridae</taxon>
        <taxon>Stentor</taxon>
    </lineage>
</organism>
<keyword evidence="1" id="KW-0732">Signal</keyword>
<dbReference type="Proteomes" id="UP000187209">
    <property type="component" value="Unassembled WGS sequence"/>
</dbReference>
<evidence type="ECO:0000313" key="3">
    <source>
        <dbReference type="Proteomes" id="UP000187209"/>
    </source>
</evidence>
<dbReference type="EMBL" id="MPUH01000225">
    <property type="protein sequence ID" value="OMJ85804.1"/>
    <property type="molecule type" value="Genomic_DNA"/>
</dbReference>
<accession>A0A1R2C9W7</accession>
<keyword evidence="3" id="KW-1185">Reference proteome</keyword>